<comment type="caution">
    <text evidence="3">The sequence shown here is derived from an EMBL/GenBank/DDBJ whole genome shotgun (WGS) entry which is preliminary data.</text>
</comment>
<organism evidence="3 4">
    <name type="scientific">Streptomyces fuscus</name>
    <dbReference type="NCBI Taxonomy" id="3048495"/>
    <lineage>
        <taxon>Bacteria</taxon>
        <taxon>Bacillati</taxon>
        <taxon>Actinomycetota</taxon>
        <taxon>Actinomycetes</taxon>
        <taxon>Kitasatosporales</taxon>
        <taxon>Streptomycetaceae</taxon>
        <taxon>Streptomyces</taxon>
    </lineage>
</organism>
<keyword evidence="1" id="KW-0723">Serine/threonine-protein kinase</keyword>
<keyword evidence="4" id="KW-1185">Reference proteome</keyword>
<reference evidence="3 4" key="1">
    <citation type="submission" date="2023-05" db="EMBL/GenBank/DDBJ databases">
        <title>Streptomyces fuscus sp. nov., a brown-black pigment producing actinomyces isolated from dry sand of Sea duck farm.</title>
        <authorList>
            <person name="Xie J."/>
            <person name="Shen N."/>
        </authorList>
    </citation>
    <scope>NUCLEOTIDE SEQUENCE [LARGE SCALE GENOMIC DNA]</scope>
    <source>
        <strain evidence="3 4">GXMU-J15</strain>
    </source>
</reference>
<evidence type="ECO:0000259" key="2">
    <source>
        <dbReference type="Pfam" id="PF02518"/>
    </source>
</evidence>
<keyword evidence="1" id="KW-0418">Kinase</keyword>
<dbReference type="CDD" id="cd16936">
    <property type="entry name" value="HATPase_RsbW-like"/>
    <property type="match status" value="1"/>
</dbReference>
<keyword evidence="3" id="KW-0547">Nucleotide-binding</keyword>
<keyword evidence="1" id="KW-0808">Transferase</keyword>
<protein>
    <submittedName>
        <fullName evidence="3">ATP-binding protein</fullName>
    </submittedName>
</protein>
<evidence type="ECO:0000313" key="4">
    <source>
        <dbReference type="Proteomes" id="UP001241926"/>
    </source>
</evidence>
<name>A0ABT7IUU1_9ACTN</name>
<dbReference type="EMBL" id="JASJUS010000005">
    <property type="protein sequence ID" value="MDL2076358.1"/>
    <property type="molecule type" value="Genomic_DNA"/>
</dbReference>
<sequence length="101" mass="10453">MLSESCTNVVRHAAAVTDVIKVTVVLSDSVICIGVHDGDPHFPAAMPAEAEAAHGRCLAIVCLFAESLGGRTFVERTPDGGKTMWVVLPHGGVRATGTKAA</sequence>
<dbReference type="InterPro" id="IPR036890">
    <property type="entry name" value="HATPase_C_sf"/>
</dbReference>
<dbReference type="Pfam" id="PF02518">
    <property type="entry name" value="HATPase_c"/>
    <property type="match status" value="1"/>
</dbReference>
<gene>
    <name evidence="3" type="ORF">QNN03_07895</name>
</gene>
<dbReference type="RefSeq" id="WP_285431437.1">
    <property type="nucleotide sequence ID" value="NZ_JASJUS010000005.1"/>
</dbReference>
<dbReference type="PANTHER" id="PTHR35526:SF3">
    <property type="entry name" value="ANTI-SIGMA-F FACTOR RSBW"/>
    <property type="match status" value="1"/>
</dbReference>
<accession>A0ABT7IUU1</accession>
<evidence type="ECO:0000313" key="3">
    <source>
        <dbReference type="EMBL" id="MDL2076358.1"/>
    </source>
</evidence>
<dbReference type="GO" id="GO:0005524">
    <property type="term" value="F:ATP binding"/>
    <property type="evidence" value="ECO:0007669"/>
    <property type="project" value="UniProtKB-KW"/>
</dbReference>
<keyword evidence="3" id="KW-0067">ATP-binding</keyword>
<proteinExistence type="predicted"/>
<dbReference type="Gene3D" id="3.30.565.10">
    <property type="entry name" value="Histidine kinase-like ATPase, C-terminal domain"/>
    <property type="match status" value="1"/>
</dbReference>
<dbReference type="PANTHER" id="PTHR35526">
    <property type="entry name" value="ANTI-SIGMA-F FACTOR RSBW-RELATED"/>
    <property type="match status" value="1"/>
</dbReference>
<feature type="domain" description="Histidine kinase/HSP90-like ATPase" evidence="2">
    <location>
        <begin position="1"/>
        <end position="90"/>
    </location>
</feature>
<dbReference type="SUPFAM" id="SSF55874">
    <property type="entry name" value="ATPase domain of HSP90 chaperone/DNA topoisomerase II/histidine kinase"/>
    <property type="match status" value="1"/>
</dbReference>
<evidence type="ECO:0000256" key="1">
    <source>
        <dbReference type="ARBA" id="ARBA00022527"/>
    </source>
</evidence>
<dbReference type="InterPro" id="IPR050267">
    <property type="entry name" value="Anti-sigma-factor_SerPK"/>
</dbReference>
<dbReference type="Proteomes" id="UP001241926">
    <property type="component" value="Unassembled WGS sequence"/>
</dbReference>
<dbReference type="InterPro" id="IPR003594">
    <property type="entry name" value="HATPase_dom"/>
</dbReference>